<name>A0A1V4AQH5_9BACT</name>
<reference evidence="1 2" key="1">
    <citation type="journal article" date="2017" name="Water Res.">
        <title>Discovery and metagenomic analysis of an anammox bacterial enrichment related to Candidatus "Brocadia caroliniensis" in a full-scale glycerol-fed nitritation-denitritation separate centrate treatment process.</title>
        <authorList>
            <person name="Park H."/>
            <person name="Brotto A.C."/>
            <person name="van Loosdrecht M.C."/>
            <person name="Chandran K."/>
        </authorList>
    </citation>
    <scope>NUCLEOTIDE SEQUENCE [LARGE SCALE GENOMIC DNA]</scope>
    <source>
        <strain evidence="1">26THWARD</strain>
    </source>
</reference>
<evidence type="ECO:0000313" key="1">
    <source>
        <dbReference type="EMBL" id="OOP55370.1"/>
    </source>
</evidence>
<organism evidence="1 2">
    <name type="scientific">Candidatus Brocadia carolinensis</name>
    <dbReference type="NCBI Taxonomy" id="1004156"/>
    <lineage>
        <taxon>Bacteria</taxon>
        <taxon>Pseudomonadati</taxon>
        <taxon>Planctomycetota</taxon>
        <taxon>Candidatus Brocadiia</taxon>
        <taxon>Candidatus Brocadiales</taxon>
        <taxon>Candidatus Brocadiaceae</taxon>
        <taxon>Candidatus Brocadia</taxon>
    </lineage>
</organism>
<gene>
    <name evidence="1" type="ORF">AYP45_15055</name>
</gene>
<protein>
    <submittedName>
        <fullName evidence="1">Uncharacterized protein</fullName>
    </submittedName>
</protein>
<sequence>MRNSQAAKPVNSRGFANRAALQVVLKFYSCNIMGFPAIHAQGESFFVRIAKVGLTGGKKDTTGDHQVGNIFPVTGVLIMWFIREAA</sequence>
<accession>A0A1V4AQH5</accession>
<dbReference type="EMBL" id="AYTS01000148">
    <property type="protein sequence ID" value="OOP55370.1"/>
    <property type="molecule type" value="Genomic_DNA"/>
</dbReference>
<dbReference type="AlphaFoldDB" id="A0A1V4AQH5"/>
<comment type="caution">
    <text evidence="1">The sequence shown here is derived from an EMBL/GenBank/DDBJ whole genome shotgun (WGS) entry which is preliminary data.</text>
</comment>
<dbReference type="Proteomes" id="UP000189681">
    <property type="component" value="Unassembled WGS sequence"/>
</dbReference>
<dbReference type="STRING" id="1004156.AYP45_15055"/>
<evidence type="ECO:0000313" key="2">
    <source>
        <dbReference type="Proteomes" id="UP000189681"/>
    </source>
</evidence>
<proteinExistence type="predicted"/>